<sequence>MAWQSTAAFIVVLLGGVFWVDRFGVVVVVTSISMFGLGLVLLVLAFALGLRRSRFEHVSVAGLFLLSGSSPSVARRVLTGSILVQLTAAFTAAGVRIYTDVAYAVLGPIFVFGVAAFWAGRYGTFPPRPSDPS</sequence>
<reference evidence="2" key="1">
    <citation type="submission" date="2018-05" db="EMBL/GenBank/DDBJ databases">
        <authorList>
            <person name="Lanie J.A."/>
            <person name="Ng W.-L."/>
            <person name="Kazmierczak K.M."/>
            <person name="Andrzejewski T.M."/>
            <person name="Davidsen T.M."/>
            <person name="Wayne K.J."/>
            <person name="Tettelin H."/>
            <person name="Glass J.I."/>
            <person name="Rusch D."/>
            <person name="Podicherti R."/>
            <person name="Tsui H.-C.T."/>
            <person name="Winkler M.E."/>
        </authorList>
    </citation>
    <scope>NUCLEOTIDE SEQUENCE</scope>
</reference>
<dbReference type="EMBL" id="UINC01001261">
    <property type="protein sequence ID" value="SUZ75911.1"/>
    <property type="molecule type" value="Genomic_DNA"/>
</dbReference>
<keyword evidence="1" id="KW-0472">Membrane</keyword>
<keyword evidence="1" id="KW-1133">Transmembrane helix</keyword>
<accession>A0A381Q9A2</accession>
<keyword evidence="1" id="KW-0812">Transmembrane</keyword>
<protein>
    <submittedName>
        <fullName evidence="2">Uncharacterized protein</fullName>
    </submittedName>
</protein>
<gene>
    <name evidence="2" type="ORF">METZ01_LOCUS28765</name>
</gene>
<feature type="transmembrane region" description="Helical" evidence="1">
    <location>
        <begin position="32"/>
        <end position="50"/>
    </location>
</feature>
<evidence type="ECO:0000313" key="2">
    <source>
        <dbReference type="EMBL" id="SUZ75911.1"/>
    </source>
</evidence>
<dbReference type="AlphaFoldDB" id="A0A381Q9A2"/>
<organism evidence="2">
    <name type="scientific">marine metagenome</name>
    <dbReference type="NCBI Taxonomy" id="408172"/>
    <lineage>
        <taxon>unclassified sequences</taxon>
        <taxon>metagenomes</taxon>
        <taxon>ecological metagenomes</taxon>
    </lineage>
</organism>
<evidence type="ECO:0000256" key="1">
    <source>
        <dbReference type="SAM" id="Phobius"/>
    </source>
</evidence>
<feature type="transmembrane region" description="Helical" evidence="1">
    <location>
        <begin position="101"/>
        <end position="120"/>
    </location>
</feature>
<name>A0A381Q9A2_9ZZZZ</name>
<proteinExistence type="predicted"/>